<proteinExistence type="predicted"/>
<dbReference type="AlphaFoldDB" id="A0AAD4U6B5"/>
<name>A0AAD4U6B5_OVIAM</name>
<comment type="caution">
    <text evidence="1">The sequence shown here is derived from an EMBL/GenBank/DDBJ whole genome shotgun (WGS) entry which is preliminary data.</text>
</comment>
<organism evidence="1 2">
    <name type="scientific">Ovis ammon polii</name>
    <dbReference type="NCBI Taxonomy" id="230172"/>
    <lineage>
        <taxon>Eukaryota</taxon>
        <taxon>Metazoa</taxon>
        <taxon>Chordata</taxon>
        <taxon>Craniata</taxon>
        <taxon>Vertebrata</taxon>
        <taxon>Euteleostomi</taxon>
        <taxon>Mammalia</taxon>
        <taxon>Eutheria</taxon>
        <taxon>Laurasiatheria</taxon>
        <taxon>Artiodactyla</taxon>
        <taxon>Ruminantia</taxon>
        <taxon>Pecora</taxon>
        <taxon>Bovidae</taxon>
        <taxon>Caprinae</taxon>
        <taxon>Ovis</taxon>
    </lineage>
</organism>
<gene>
    <name evidence="1" type="ORF">MG293_010718</name>
</gene>
<keyword evidence="2" id="KW-1185">Reference proteome</keyword>
<reference evidence="1" key="1">
    <citation type="submission" date="2022-03" db="EMBL/GenBank/DDBJ databases">
        <title>Genomic analyses of argali, domestic sheep and their hybrids provide insights into chromosomal evolution, heterosis and genetic basis of agronomic traits.</title>
        <authorList>
            <person name="Li M."/>
        </authorList>
    </citation>
    <scope>NUCLEOTIDE SEQUENCE</scope>
    <source>
        <strain evidence="1">CAU-MHL-2022a</strain>
        <tissue evidence="1">Skin</tissue>
    </source>
</reference>
<sequence>MEVPMTFSFPIPDSVQGFSFLFSFTFPQSTNTSLSSYCDENTSHFFTIIIAREFEVTYGCRIGLDLARLRYLTAMYSLDLRHKAAGPWTSKVLTEVNWSFDCLRAAASGPKSSIINIF</sequence>
<accession>A0AAD4U6B5</accession>
<evidence type="ECO:0000313" key="2">
    <source>
        <dbReference type="Proteomes" id="UP001214576"/>
    </source>
</evidence>
<evidence type="ECO:0000313" key="1">
    <source>
        <dbReference type="EMBL" id="KAI4539326.1"/>
    </source>
</evidence>
<dbReference type="EMBL" id="JAKZEL010000011">
    <property type="protein sequence ID" value="KAI4539326.1"/>
    <property type="molecule type" value="Genomic_DNA"/>
</dbReference>
<protein>
    <submittedName>
        <fullName evidence="1">Uncharacterized protein</fullName>
    </submittedName>
</protein>
<dbReference type="Proteomes" id="UP001214576">
    <property type="component" value="Unassembled WGS sequence"/>
</dbReference>